<keyword evidence="1" id="KW-0143">Chaperone</keyword>
<feature type="compositionally biased region" description="Basic and acidic residues" evidence="2">
    <location>
        <begin position="64"/>
        <end position="77"/>
    </location>
</feature>
<feature type="region of interest" description="Disordered" evidence="2">
    <location>
        <begin position="64"/>
        <end position="122"/>
    </location>
</feature>
<feature type="domain" description="J" evidence="3">
    <location>
        <begin position="119"/>
        <end position="191"/>
    </location>
</feature>
<evidence type="ECO:0000256" key="1">
    <source>
        <dbReference type="ARBA" id="ARBA00023186"/>
    </source>
</evidence>
<keyword evidence="5" id="KW-1185">Reference proteome</keyword>
<dbReference type="EMBL" id="AZHD01000003">
    <property type="protein sequence ID" value="OAA65252.1"/>
    <property type="molecule type" value="Genomic_DNA"/>
</dbReference>
<evidence type="ECO:0000259" key="3">
    <source>
        <dbReference type="PROSITE" id="PS50076"/>
    </source>
</evidence>
<dbReference type="Proteomes" id="UP000076874">
    <property type="component" value="Unassembled WGS sequence"/>
</dbReference>
<dbReference type="PANTHER" id="PTHR43096:SF52">
    <property type="entry name" value="DNAJ HOMOLOG 1, MITOCHONDRIAL-RELATED"/>
    <property type="match status" value="1"/>
</dbReference>
<feature type="compositionally biased region" description="Pro residues" evidence="2">
    <location>
        <begin position="106"/>
        <end position="119"/>
    </location>
</feature>
<dbReference type="Gene3D" id="1.10.287.110">
    <property type="entry name" value="DnaJ domain"/>
    <property type="match status" value="1"/>
</dbReference>
<evidence type="ECO:0000256" key="2">
    <source>
        <dbReference type="SAM" id="MobiDB-lite"/>
    </source>
</evidence>
<proteinExistence type="predicted"/>
<accession>A0A162J8C9</accession>
<dbReference type="InterPro" id="IPR018253">
    <property type="entry name" value="DnaJ_domain_CS"/>
</dbReference>
<dbReference type="InterPro" id="IPR001623">
    <property type="entry name" value="DnaJ_domain"/>
</dbReference>
<sequence length="355" mass="39556">MAGARILTAACPYCSGHAPFMRASRTTWTSKTTWASLVGTQQPLRKPVAASRPAVRRFATVVHDDGGFVPRDDDSRGRSPNHSSSHNHNHNHNRSGAEDGRRPRRPAPVLPWPTTPDPTPYDVLHQTKGAPYVKTRFYELAKQYHPDRHLHAPAPLHHLSAATRLERYRLVVAANDILSDPDKRRLYDRYGTGWGDGPAEDAHNTACRAAEQAWRQQANTASGNATWEDWERWNKARNSNGPGSASQAAPPSNVGFVLTVLLFVFLGGWGRLAHAASSPPRLLEAHDQQHQAISRTLQEQQCETAQLSREDRVGSFLVRRVGSGYDLPPASPAVEERRRRRRAARQGQLEEDDLD</sequence>
<dbReference type="STRING" id="1081102.A0A162J8C9"/>
<dbReference type="GO" id="GO:0042026">
    <property type="term" value="P:protein refolding"/>
    <property type="evidence" value="ECO:0007669"/>
    <property type="project" value="TreeGrafter"/>
</dbReference>
<evidence type="ECO:0000313" key="5">
    <source>
        <dbReference type="Proteomes" id="UP000076874"/>
    </source>
</evidence>
<dbReference type="PRINTS" id="PR00625">
    <property type="entry name" value="JDOMAIN"/>
</dbReference>
<dbReference type="PROSITE" id="PS50076">
    <property type="entry name" value="DNAJ_2"/>
    <property type="match status" value="1"/>
</dbReference>
<reference evidence="4 5" key="1">
    <citation type="journal article" date="2016" name="Genome Biol. Evol.">
        <title>Divergent and convergent evolution of fungal pathogenicity.</title>
        <authorList>
            <person name="Shang Y."/>
            <person name="Xiao G."/>
            <person name="Zheng P."/>
            <person name="Cen K."/>
            <person name="Zhan S."/>
            <person name="Wang C."/>
        </authorList>
    </citation>
    <scope>NUCLEOTIDE SEQUENCE [LARGE SCALE GENOMIC DNA]</scope>
    <source>
        <strain evidence="4 5">RCEF 264</strain>
    </source>
</reference>
<feature type="region of interest" description="Disordered" evidence="2">
    <location>
        <begin position="327"/>
        <end position="355"/>
    </location>
</feature>
<dbReference type="InterPro" id="IPR036869">
    <property type="entry name" value="J_dom_sf"/>
</dbReference>
<dbReference type="GO" id="GO:0051082">
    <property type="term" value="F:unfolded protein binding"/>
    <property type="evidence" value="ECO:0007669"/>
    <property type="project" value="TreeGrafter"/>
</dbReference>
<dbReference type="CDD" id="cd06257">
    <property type="entry name" value="DnaJ"/>
    <property type="match status" value="1"/>
</dbReference>
<dbReference type="PANTHER" id="PTHR43096">
    <property type="entry name" value="DNAJ HOMOLOG 1, MITOCHONDRIAL-RELATED"/>
    <property type="match status" value="1"/>
</dbReference>
<organism evidence="4 5">
    <name type="scientific">Niveomyces insectorum RCEF 264</name>
    <dbReference type="NCBI Taxonomy" id="1081102"/>
    <lineage>
        <taxon>Eukaryota</taxon>
        <taxon>Fungi</taxon>
        <taxon>Dikarya</taxon>
        <taxon>Ascomycota</taxon>
        <taxon>Pezizomycotina</taxon>
        <taxon>Sordariomycetes</taxon>
        <taxon>Hypocreomycetidae</taxon>
        <taxon>Hypocreales</taxon>
        <taxon>Cordycipitaceae</taxon>
        <taxon>Niveomyces</taxon>
    </lineage>
</organism>
<comment type="caution">
    <text evidence="4">The sequence shown here is derived from an EMBL/GenBank/DDBJ whole genome shotgun (WGS) entry which is preliminary data.</text>
</comment>
<dbReference type="SMART" id="SM00271">
    <property type="entry name" value="DnaJ"/>
    <property type="match status" value="1"/>
</dbReference>
<dbReference type="GO" id="GO:0005737">
    <property type="term" value="C:cytoplasm"/>
    <property type="evidence" value="ECO:0007669"/>
    <property type="project" value="TreeGrafter"/>
</dbReference>
<evidence type="ECO:0000313" key="4">
    <source>
        <dbReference type="EMBL" id="OAA65252.1"/>
    </source>
</evidence>
<dbReference type="AlphaFoldDB" id="A0A162J8C9"/>
<dbReference type="Pfam" id="PF00226">
    <property type="entry name" value="DnaJ"/>
    <property type="match status" value="1"/>
</dbReference>
<keyword evidence="4" id="KW-0346">Stress response</keyword>
<dbReference type="PROSITE" id="PS00636">
    <property type="entry name" value="DNAJ_1"/>
    <property type="match status" value="1"/>
</dbReference>
<dbReference type="SUPFAM" id="SSF46565">
    <property type="entry name" value="Chaperone J-domain"/>
    <property type="match status" value="1"/>
</dbReference>
<gene>
    <name evidence="4" type="ORF">SPI_02039</name>
</gene>
<protein>
    <submittedName>
        <fullName evidence="4">Heat shock protein DnaJ</fullName>
    </submittedName>
</protein>
<dbReference type="OrthoDB" id="445556at2759"/>
<name>A0A162J8C9_9HYPO</name>